<evidence type="ECO:0000313" key="3">
    <source>
        <dbReference type="Proteomes" id="UP000193689"/>
    </source>
</evidence>
<evidence type="ECO:0000256" key="1">
    <source>
        <dbReference type="SAM" id="MobiDB-lite"/>
    </source>
</evidence>
<comment type="caution">
    <text evidence="2">The sequence shown here is derived from an EMBL/GenBank/DDBJ whole genome shotgun (WGS) entry which is preliminary data.</text>
</comment>
<dbReference type="AlphaFoldDB" id="A0A1Y2EK96"/>
<feature type="region of interest" description="Disordered" evidence="1">
    <location>
        <begin position="59"/>
        <end position="78"/>
    </location>
</feature>
<reference evidence="2 3" key="1">
    <citation type="submission" date="2016-07" db="EMBL/GenBank/DDBJ databases">
        <title>Pervasive Adenine N6-methylation of Active Genes in Fungi.</title>
        <authorList>
            <consortium name="DOE Joint Genome Institute"/>
            <person name="Mondo S.J."/>
            <person name="Dannebaum R.O."/>
            <person name="Kuo R.C."/>
            <person name="Labutti K."/>
            <person name="Haridas S."/>
            <person name="Kuo A."/>
            <person name="Salamov A."/>
            <person name="Ahrendt S.R."/>
            <person name="Lipzen A."/>
            <person name="Sullivan W."/>
            <person name="Andreopoulos W.B."/>
            <person name="Clum A."/>
            <person name="Lindquist E."/>
            <person name="Daum C."/>
            <person name="Ramamoorthy G.K."/>
            <person name="Gryganskyi A."/>
            <person name="Culley D."/>
            <person name="Magnuson J.K."/>
            <person name="James T.Y."/>
            <person name="O'Malley M.A."/>
            <person name="Stajich J.E."/>
            <person name="Spatafora J.W."/>
            <person name="Visel A."/>
            <person name="Grigoriev I.V."/>
        </authorList>
    </citation>
    <scope>NUCLEOTIDE SEQUENCE [LARGE SCALE GENOMIC DNA]</scope>
    <source>
        <strain evidence="2 3">CBS 129021</strain>
    </source>
</reference>
<proteinExistence type="predicted"/>
<dbReference type="EMBL" id="MCFJ01000001">
    <property type="protein sequence ID" value="ORY71265.1"/>
    <property type="molecule type" value="Genomic_DNA"/>
</dbReference>
<keyword evidence="3" id="KW-1185">Reference proteome</keyword>
<dbReference type="InParanoid" id="A0A1Y2EK96"/>
<gene>
    <name evidence="2" type="ORF">BCR38DRAFT_6994</name>
</gene>
<organism evidence="2 3">
    <name type="scientific">Pseudomassariella vexata</name>
    <dbReference type="NCBI Taxonomy" id="1141098"/>
    <lineage>
        <taxon>Eukaryota</taxon>
        <taxon>Fungi</taxon>
        <taxon>Dikarya</taxon>
        <taxon>Ascomycota</taxon>
        <taxon>Pezizomycotina</taxon>
        <taxon>Sordariomycetes</taxon>
        <taxon>Xylariomycetidae</taxon>
        <taxon>Amphisphaeriales</taxon>
        <taxon>Pseudomassariaceae</taxon>
        <taxon>Pseudomassariella</taxon>
    </lineage>
</organism>
<dbReference type="Proteomes" id="UP000193689">
    <property type="component" value="Unassembled WGS sequence"/>
</dbReference>
<evidence type="ECO:0000313" key="2">
    <source>
        <dbReference type="EMBL" id="ORY71265.1"/>
    </source>
</evidence>
<name>A0A1Y2EK96_9PEZI</name>
<dbReference type="GeneID" id="63781781"/>
<protein>
    <submittedName>
        <fullName evidence="2">Uncharacterized protein</fullName>
    </submittedName>
</protein>
<accession>A0A1Y2EK96</accession>
<sequence>MGFPFQRYMGVHLNYHLPIAYSKDHASHLLSPVVDYDETVLTLRALGIKVPNLVRQNPSPPFSWDQQDTGIKKGSPGRGRQVEIFGFSYLSQQNSRLPSRELLCTAQRPQACQRYNNWSLFLLRGTAKTNPAFSNHHHHCQSLQLRLVVSTRCTIFLQGQVRTAGRGRLFGFLSGGGNLAWYLRVKYSRVRRHDSNGAANTEQTNLSIFHCLQSEFDYFHQLHRLCISSRVHLTTTKKATTQRLARLSFRIALMCRDVATLIYIYVGSHQRHV</sequence>
<dbReference type="RefSeq" id="XP_040720857.1">
    <property type="nucleotide sequence ID" value="XM_040865569.1"/>
</dbReference>